<keyword evidence="4 6" id="KW-0472">Membrane</keyword>
<dbReference type="Pfam" id="PF04116">
    <property type="entry name" value="FA_hydroxylase"/>
    <property type="match status" value="1"/>
</dbReference>
<dbReference type="EMBL" id="KZ678372">
    <property type="protein sequence ID" value="PSS05165.1"/>
    <property type="molecule type" value="Genomic_DNA"/>
</dbReference>
<dbReference type="InterPro" id="IPR006694">
    <property type="entry name" value="Fatty_acid_hydroxylase"/>
</dbReference>
<evidence type="ECO:0000256" key="5">
    <source>
        <dbReference type="SAM" id="MobiDB-lite"/>
    </source>
</evidence>
<sequence>MLDILLSFPIFSFFFSSTNSLSTSLNLLFFYVTWSSLILAHKPLNIQVYGTLAIRVLAFLLPSLVFLLFDTLLPSLAVSIKHGGSSALPPRNVSILARTTLLAVFNILLATAIEAGASYGLSYLSVALKSPTMSPFTSSTTLPLPFAIVKQLGLLYLSRELLTYYIHRAILHSHVPNWMRRLPFRSTSSASRRTKKATSRIARQHASYAHHRSAPPFALLAAADHPLPFLLMRSAPMFLPAALIIHPHLLVYFLFLLLTTFEDTMTMSGYTIVPGIIMGGIARRNAAHYGAGHCGSGSGNYGAWGLLDWMGGTGLGGSGTDLKEDVRDEAIKHRVRERSTRKAGEVGDAVKGGIDGMRKGRGKGRRRGSDD</sequence>
<accession>A0A2T3ANL1</accession>
<dbReference type="GO" id="GO:0005506">
    <property type="term" value="F:iron ion binding"/>
    <property type="evidence" value="ECO:0007669"/>
    <property type="project" value="InterPro"/>
</dbReference>
<organism evidence="8 9">
    <name type="scientific">Coniella lustricola</name>
    <dbReference type="NCBI Taxonomy" id="2025994"/>
    <lineage>
        <taxon>Eukaryota</taxon>
        <taxon>Fungi</taxon>
        <taxon>Dikarya</taxon>
        <taxon>Ascomycota</taxon>
        <taxon>Pezizomycotina</taxon>
        <taxon>Sordariomycetes</taxon>
        <taxon>Sordariomycetidae</taxon>
        <taxon>Diaporthales</taxon>
        <taxon>Schizoparmaceae</taxon>
        <taxon>Coniella</taxon>
    </lineage>
</organism>
<gene>
    <name evidence="8" type="ORF">BD289DRAFT_449035</name>
</gene>
<dbReference type="PANTHER" id="PTHR11863">
    <property type="entry name" value="STEROL DESATURASE"/>
    <property type="match status" value="1"/>
</dbReference>
<dbReference type="OrthoDB" id="408954at2759"/>
<feature type="compositionally biased region" description="Basic residues" evidence="5">
    <location>
        <begin position="359"/>
        <end position="371"/>
    </location>
</feature>
<dbReference type="InParanoid" id="A0A2T3ANL1"/>
<evidence type="ECO:0000256" key="4">
    <source>
        <dbReference type="ARBA" id="ARBA00023136"/>
    </source>
</evidence>
<keyword evidence="3 6" id="KW-1133">Transmembrane helix</keyword>
<dbReference type="STRING" id="2025994.A0A2T3ANL1"/>
<proteinExistence type="predicted"/>
<evidence type="ECO:0000313" key="9">
    <source>
        <dbReference type="Proteomes" id="UP000241462"/>
    </source>
</evidence>
<name>A0A2T3ANL1_9PEZI</name>
<feature type="transmembrane region" description="Helical" evidence="6">
    <location>
        <begin position="237"/>
        <end position="258"/>
    </location>
</feature>
<reference evidence="8 9" key="1">
    <citation type="journal article" date="2018" name="Mycol. Prog.">
        <title>Coniella lustricola, a new species from submerged detritus.</title>
        <authorList>
            <person name="Raudabaugh D.B."/>
            <person name="Iturriaga T."/>
            <person name="Carver A."/>
            <person name="Mondo S."/>
            <person name="Pangilinan J."/>
            <person name="Lipzen A."/>
            <person name="He G."/>
            <person name="Amirebrahimi M."/>
            <person name="Grigoriev I.V."/>
            <person name="Miller A.N."/>
        </authorList>
    </citation>
    <scope>NUCLEOTIDE SEQUENCE [LARGE SCALE GENOMIC DNA]</scope>
    <source>
        <strain evidence="8 9">B22-T-1</strain>
    </source>
</reference>
<dbReference type="Proteomes" id="UP000241462">
    <property type="component" value="Unassembled WGS sequence"/>
</dbReference>
<comment type="subcellular location">
    <subcellularLocation>
        <location evidence="1">Membrane</location>
    </subcellularLocation>
</comment>
<feature type="domain" description="Fatty acid hydroxylase" evidence="7">
    <location>
        <begin position="154"/>
        <end position="313"/>
    </location>
</feature>
<protein>
    <recommendedName>
        <fullName evidence="7">Fatty acid hydroxylase domain-containing protein</fullName>
    </recommendedName>
</protein>
<evidence type="ECO:0000256" key="1">
    <source>
        <dbReference type="ARBA" id="ARBA00004370"/>
    </source>
</evidence>
<evidence type="ECO:0000256" key="2">
    <source>
        <dbReference type="ARBA" id="ARBA00022692"/>
    </source>
</evidence>
<dbReference type="GO" id="GO:0008610">
    <property type="term" value="P:lipid biosynthetic process"/>
    <property type="evidence" value="ECO:0007669"/>
    <property type="project" value="InterPro"/>
</dbReference>
<dbReference type="AlphaFoldDB" id="A0A2T3ANL1"/>
<evidence type="ECO:0000259" key="7">
    <source>
        <dbReference type="Pfam" id="PF04116"/>
    </source>
</evidence>
<feature type="region of interest" description="Disordered" evidence="5">
    <location>
        <begin position="333"/>
        <end position="371"/>
    </location>
</feature>
<feature type="transmembrane region" description="Helical" evidence="6">
    <location>
        <begin position="46"/>
        <end position="69"/>
    </location>
</feature>
<evidence type="ECO:0000256" key="6">
    <source>
        <dbReference type="SAM" id="Phobius"/>
    </source>
</evidence>
<dbReference type="InterPro" id="IPR050307">
    <property type="entry name" value="Sterol_Desaturase_Related"/>
</dbReference>
<keyword evidence="9" id="KW-1185">Reference proteome</keyword>
<dbReference type="GO" id="GO:0016491">
    <property type="term" value="F:oxidoreductase activity"/>
    <property type="evidence" value="ECO:0007669"/>
    <property type="project" value="InterPro"/>
</dbReference>
<dbReference type="GO" id="GO:0016020">
    <property type="term" value="C:membrane"/>
    <property type="evidence" value="ECO:0007669"/>
    <property type="project" value="UniProtKB-SubCell"/>
</dbReference>
<evidence type="ECO:0000256" key="3">
    <source>
        <dbReference type="ARBA" id="ARBA00022989"/>
    </source>
</evidence>
<feature type="compositionally biased region" description="Basic and acidic residues" evidence="5">
    <location>
        <begin position="333"/>
        <end position="345"/>
    </location>
</feature>
<evidence type="ECO:0000313" key="8">
    <source>
        <dbReference type="EMBL" id="PSS05165.1"/>
    </source>
</evidence>
<keyword evidence="2 6" id="KW-0812">Transmembrane</keyword>